<gene>
    <name evidence="2" type="ORF">ACFQ0F_08300</name>
</gene>
<dbReference type="Gene3D" id="3.90.660.10">
    <property type="match status" value="1"/>
</dbReference>
<feature type="domain" description="Amine oxidase" evidence="1">
    <location>
        <begin position="77"/>
        <end position="322"/>
    </location>
</feature>
<proteinExistence type="predicted"/>
<dbReference type="Gene3D" id="3.50.50.60">
    <property type="entry name" value="FAD/NAD(P)-binding domain"/>
    <property type="match status" value="1"/>
</dbReference>
<dbReference type="Proteomes" id="UP001597044">
    <property type="component" value="Unassembled WGS sequence"/>
</dbReference>
<name>A0ABW3HGG9_9GAMM</name>
<dbReference type="Pfam" id="PF13450">
    <property type="entry name" value="NAD_binding_8"/>
    <property type="match status" value="1"/>
</dbReference>
<dbReference type="InterPro" id="IPR002937">
    <property type="entry name" value="Amino_oxidase"/>
</dbReference>
<accession>A0ABW3HGG9</accession>
<dbReference type="EMBL" id="JBHTIT010000001">
    <property type="protein sequence ID" value="MFD0950386.1"/>
    <property type="molecule type" value="Genomic_DNA"/>
</dbReference>
<dbReference type="PANTHER" id="PTHR16128">
    <property type="entry name" value="FAD/NAD(P)-BINDING OXIDOREDUCTASE FAMILY PROTEIN"/>
    <property type="match status" value="1"/>
</dbReference>
<protein>
    <submittedName>
        <fullName evidence="2">NAD(P)/FAD-dependent oxidoreductase</fullName>
    </submittedName>
</protein>
<dbReference type="PANTHER" id="PTHR16128:SF5">
    <property type="entry name" value="FAD_NAD(P)-BINDING OXIDOREDUCTASE FAMILY PROTEIN"/>
    <property type="match status" value="1"/>
</dbReference>
<comment type="caution">
    <text evidence="2">The sequence shown here is derived from an EMBL/GenBank/DDBJ whole genome shotgun (WGS) entry which is preliminary data.</text>
</comment>
<evidence type="ECO:0000313" key="2">
    <source>
        <dbReference type="EMBL" id="MFD0950386.1"/>
    </source>
</evidence>
<reference evidence="3" key="1">
    <citation type="journal article" date="2019" name="Int. J. Syst. Evol. Microbiol.">
        <title>The Global Catalogue of Microorganisms (GCM) 10K type strain sequencing project: providing services to taxonomists for standard genome sequencing and annotation.</title>
        <authorList>
            <consortium name="The Broad Institute Genomics Platform"/>
            <consortium name="The Broad Institute Genome Sequencing Center for Infectious Disease"/>
            <person name="Wu L."/>
            <person name="Ma J."/>
        </authorList>
    </citation>
    <scope>NUCLEOTIDE SEQUENCE [LARGE SCALE GENOMIC DNA]</scope>
    <source>
        <strain evidence="3">CCUG 63419</strain>
    </source>
</reference>
<sequence length="334" mass="35835">MHNVLRLAIIGAGASGLIAASEAQHQGLLCTVFDKARRAGGRLASHRSDWGSFNHGAPFLSMPTQAPTPSDPRLQHALSHGLSTLHVSAIHGEKQPAFVPSDSINSLAQLWTEGLTCHFEHTLCELKHDGNNWWLKFSEQLGWLGPFDRVLMTCPPVQALALLSKLPSQYRLCQQLQTMHHAPCWSVRWAPKASPALAAGVFIRDDLQASGIALCIREDLRPQGGGAPRFTLHATAAWSAAHLEESSESVALALMHAAAEALKLPANTESLEAHRWRYGYVSAAAGKAYLRGEHGLFYAGDACLGATAIDAMHSGLAAADAICAELPLTAVDCR</sequence>
<dbReference type="Pfam" id="PF01593">
    <property type="entry name" value="Amino_oxidase"/>
    <property type="match status" value="1"/>
</dbReference>
<evidence type="ECO:0000259" key="1">
    <source>
        <dbReference type="Pfam" id="PF01593"/>
    </source>
</evidence>
<dbReference type="RefSeq" id="WP_379071050.1">
    <property type="nucleotide sequence ID" value="NZ_JBHTIT010000001.1"/>
</dbReference>
<keyword evidence="3" id="KW-1185">Reference proteome</keyword>
<dbReference type="SUPFAM" id="SSF51905">
    <property type="entry name" value="FAD/NAD(P)-binding domain"/>
    <property type="match status" value="1"/>
</dbReference>
<evidence type="ECO:0000313" key="3">
    <source>
        <dbReference type="Proteomes" id="UP001597044"/>
    </source>
</evidence>
<organism evidence="2 3">
    <name type="scientific">Paraperlucidibaca wandonensis</name>
    <dbReference type="NCBI Taxonomy" id="1268273"/>
    <lineage>
        <taxon>Bacteria</taxon>
        <taxon>Pseudomonadati</taxon>
        <taxon>Pseudomonadota</taxon>
        <taxon>Gammaproteobacteria</taxon>
        <taxon>Moraxellales</taxon>
        <taxon>Moraxellaceae</taxon>
        <taxon>Paraperlucidibaca</taxon>
    </lineage>
</organism>
<dbReference type="InterPro" id="IPR036188">
    <property type="entry name" value="FAD/NAD-bd_sf"/>
</dbReference>